<dbReference type="PANTHER" id="PTHR34404:SF2">
    <property type="entry name" value="CONSERVED SERINE RICH PROTEIN"/>
    <property type="match status" value="1"/>
</dbReference>
<dbReference type="AlphaFoldDB" id="A0A6J7DJF9"/>
<dbReference type="EMBL" id="CAFBLW010000014">
    <property type="protein sequence ID" value="CAB4871102.1"/>
    <property type="molecule type" value="Genomic_DNA"/>
</dbReference>
<name>A0A6J7DJF9_9ZZZZ</name>
<proteinExistence type="predicted"/>
<evidence type="ECO:0000259" key="1">
    <source>
        <dbReference type="SMART" id="SM00834"/>
    </source>
</evidence>
<sequence length="66" mass="7232">MPTYQYACNSCAHAFEAFQTFSEEPLKQCPECKGEVRKVFSNVGVVFKGSGFYKTDSAPAKPSASE</sequence>
<feature type="domain" description="Putative regulatory protein FmdB zinc ribbon" evidence="1">
    <location>
        <begin position="1"/>
        <end position="41"/>
    </location>
</feature>
<dbReference type="Pfam" id="PF09723">
    <property type="entry name" value="Zn_ribbon_8"/>
    <property type="match status" value="1"/>
</dbReference>
<organism evidence="2">
    <name type="scientific">freshwater metagenome</name>
    <dbReference type="NCBI Taxonomy" id="449393"/>
    <lineage>
        <taxon>unclassified sequences</taxon>
        <taxon>metagenomes</taxon>
        <taxon>ecological metagenomes</taxon>
    </lineage>
</organism>
<evidence type="ECO:0000313" key="2">
    <source>
        <dbReference type="EMBL" id="CAB4871102.1"/>
    </source>
</evidence>
<protein>
    <submittedName>
        <fullName evidence="2">Unannotated protein</fullName>
    </submittedName>
</protein>
<gene>
    <name evidence="2" type="ORF">UFOPK3461_00334</name>
</gene>
<reference evidence="2" key="1">
    <citation type="submission" date="2020-05" db="EMBL/GenBank/DDBJ databases">
        <authorList>
            <person name="Chiriac C."/>
            <person name="Salcher M."/>
            <person name="Ghai R."/>
            <person name="Kavagutti S V."/>
        </authorList>
    </citation>
    <scope>NUCLEOTIDE SEQUENCE</scope>
</reference>
<dbReference type="InterPro" id="IPR013429">
    <property type="entry name" value="Regulatory_FmdB_Zinc_ribbon"/>
</dbReference>
<dbReference type="PANTHER" id="PTHR34404">
    <property type="entry name" value="REGULATORY PROTEIN, FMDB FAMILY"/>
    <property type="match status" value="1"/>
</dbReference>
<dbReference type="SMART" id="SM00834">
    <property type="entry name" value="CxxC_CXXC_SSSS"/>
    <property type="match status" value="1"/>
</dbReference>
<dbReference type="NCBIfam" id="TIGR02605">
    <property type="entry name" value="CxxC_CxxC_SSSS"/>
    <property type="match status" value="1"/>
</dbReference>
<accession>A0A6J7DJF9</accession>